<reference evidence="2 3" key="1">
    <citation type="submission" date="2024-01" db="EMBL/GenBank/DDBJ databases">
        <authorList>
            <person name="Waweru B."/>
        </authorList>
    </citation>
    <scope>NUCLEOTIDE SEQUENCE [LARGE SCALE GENOMIC DNA]</scope>
</reference>
<sequence length="328" mass="36108">MANNLNVSSMSRHENNLVLSLDSNFAQSVLRPTANYGIQPTSFVPHIAPPLIGLGQYAVGQKLTETRRIYVTPSGVRVHTVTEYSSFAQTHQFQAIPPSQPMINFMSLDQIRRSIANSDTAVLNPEPVSVCAPGTFMAQNPHDHNQNLDQNQNPETNQLDTAQVGIPEDQGRVPSNQINTSSDSSEDLQEMDLGDGRTHSLPHQKYGPYTCPKCNSVFTTSQTFAAHVIKYYRAESTEKKQQRQAARSKKKDLRRVHSHGNGLTVPPVTENNVPLNANVRRKKVARGKGKMAGKRVVEDKVREEGHGNTGPYEASTSSPAGMVNKESL</sequence>
<gene>
    <name evidence="2" type="ORF">DCAF_LOCUS14247</name>
</gene>
<comment type="caution">
    <text evidence="2">The sequence shown here is derived from an EMBL/GenBank/DDBJ whole genome shotgun (WGS) entry which is preliminary data.</text>
</comment>
<keyword evidence="3" id="KW-1185">Reference proteome</keyword>
<organism evidence="2 3">
    <name type="scientific">Dovyalis caffra</name>
    <dbReference type="NCBI Taxonomy" id="77055"/>
    <lineage>
        <taxon>Eukaryota</taxon>
        <taxon>Viridiplantae</taxon>
        <taxon>Streptophyta</taxon>
        <taxon>Embryophyta</taxon>
        <taxon>Tracheophyta</taxon>
        <taxon>Spermatophyta</taxon>
        <taxon>Magnoliopsida</taxon>
        <taxon>eudicotyledons</taxon>
        <taxon>Gunneridae</taxon>
        <taxon>Pentapetalae</taxon>
        <taxon>rosids</taxon>
        <taxon>fabids</taxon>
        <taxon>Malpighiales</taxon>
        <taxon>Salicaceae</taxon>
        <taxon>Flacourtieae</taxon>
        <taxon>Dovyalis</taxon>
    </lineage>
</organism>
<feature type="compositionally biased region" description="Basic and acidic residues" evidence="1">
    <location>
        <begin position="295"/>
        <end position="306"/>
    </location>
</feature>
<dbReference type="EMBL" id="CAWUPB010001157">
    <property type="protein sequence ID" value="CAK7339197.1"/>
    <property type="molecule type" value="Genomic_DNA"/>
</dbReference>
<dbReference type="InterPro" id="IPR036236">
    <property type="entry name" value="Znf_C2H2_sf"/>
</dbReference>
<protein>
    <recommendedName>
        <fullName evidence="4">C2H2-type domain-containing protein</fullName>
    </recommendedName>
</protein>
<evidence type="ECO:0000256" key="1">
    <source>
        <dbReference type="SAM" id="MobiDB-lite"/>
    </source>
</evidence>
<feature type="compositionally biased region" description="Polar residues" evidence="1">
    <location>
        <begin position="173"/>
        <end position="183"/>
    </location>
</feature>
<feature type="compositionally biased region" description="Basic residues" evidence="1">
    <location>
        <begin position="279"/>
        <end position="293"/>
    </location>
</feature>
<evidence type="ECO:0000313" key="2">
    <source>
        <dbReference type="EMBL" id="CAK7339197.1"/>
    </source>
</evidence>
<proteinExistence type="predicted"/>
<evidence type="ECO:0008006" key="4">
    <source>
        <dbReference type="Google" id="ProtNLM"/>
    </source>
</evidence>
<feature type="region of interest" description="Disordered" evidence="1">
    <location>
        <begin position="134"/>
        <end position="201"/>
    </location>
</feature>
<dbReference type="AlphaFoldDB" id="A0AAV1RUK9"/>
<dbReference type="Proteomes" id="UP001314170">
    <property type="component" value="Unassembled WGS sequence"/>
</dbReference>
<feature type="compositionally biased region" description="Basic residues" evidence="1">
    <location>
        <begin position="246"/>
        <end position="258"/>
    </location>
</feature>
<feature type="region of interest" description="Disordered" evidence="1">
    <location>
        <begin position="236"/>
        <end position="328"/>
    </location>
</feature>
<evidence type="ECO:0000313" key="3">
    <source>
        <dbReference type="Proteomes" id="UP001314170"/>
    </source>
</evidence>
<feature type="compositionally biased region" description="Acidic residues" evidence="1">
    <location>
        <begin position="184"/>
        <end position="193"/>
    </location>
</feature>
<name>A0AAV1RUK9_9ROSI</name>
<dbReference type="SUPFAM" id="SSF57667">
    <property type="entry name" value="beta-beta-alpha zinc fingers"/>
    <property type="match status" value="1"/>
</dbReference>
<accession>A0AAV1RUK9</accession>